<sequence>MEDAEFLEKEERRLVLVGNERRKLLAGALDRLSTAFVAVGVLGQILSLGPASANISALMTMMG</sequence>
<accession>A0A4R5UME2</accession>
<evidence type="ECO:0000313" key="2">
    <source>
        <dbReference type="Proteomes" id="UP000295238"/>
    </source>
</evidence>
<keyword evidence="2" id="KW-1185">Reference proteome</keyword>
<dbReference type="OrthoDB" id="7273400at2"/>
<gene>
    <name evidence="1" type="ORF">E2F50_01600</name>
</gene>
<dbReference type="EMBL" id="SMTL01000001">
    <property type="protein sequence ID" value="TDK38864.1"/>
    <property type="molecule type" value="Genomic_DNA"/>
</dbReference>
<evidence type="ECO:0000313" key="1">
    <source>
        <dbReference type="EMBL" id="TDK38864.1"/>
    </source>
</evidence>
<dbReference type="Proteomes" id="UP000295238">
    <property type="component" value="Unassembled WGS sequence"/>
</dbReference>
<dbReference type="RefSeq" id="WP_133314312.1">
    <property type="nucleotide sequence ID" value="NZ_SMTL01000001.1"/>
</dbReference>
<dbReference type="AlphaFoldDB" id="A0A4R5UME2"/>
<reference evidence="1 2" key="1">
    <citation type="submission" date="2019-03" db="EMBL/GenBank/DDBJ databases">
        <title>Rhizobium sp. nov., an bacterium isolated from biocrust in Mu Us Desert.</title>
        <authorList>
            <person name="Lixiong L."/>
        </authorList>
    </citation>
    <scope>NUCLEOTIDE SEQUENCE [LARGE SCALE GENOMIC DNA]</scope>
    <source>
        <strain evidence="1 2">SPY-1</strain>
    </source>
</reference>
<proteinExistence type="predicted"/>
<name>A0A4R5UME2_9HYPH</name>
<comment type="caution">
    <text evidence="1">The sequence shown here is derived from an EMBL/GenBank/DDBJ whole genome shotgun (WGS) entry which is preliminary data.</text>
</comment>
<organism evidence="1 2">
    <name type="scientific">Rhizobium deserti</name>
    <dbReference type="NCBI Taxonomy" id="2547961"/>
    <lineage>
        <taxon>Bacteria</taxon>
        <taxon>Pseudomonadati</taxon>
        <taxon>Pseudomonadota</taxon>
        <taxon>Alphaproteobacteria</taxon>
        <taxon>Hyphomicrobiales</taxon>
        <taxon>Rhizobiaceae</taxon>
        <taxon>Rhizobium/Agrobacterium group</taxon>
        <taxon>Rhizobium</taxon>
    </lineage>
</organism>
<protein>
    <submittedName>
        <fullName evidence="1">Uncharacterized protein</fullName>
    </submittedName>
</protein>